<evidence type="ECO:0000313" key="6">
    <source>
        <dbReference type="EMBL" id="MCY1583297.1"/>
    </source>
</evidence>
<sequence length="357" mass="42065">MSIFKYDNKWGYVVRLKTKNGITKQYRRRGFELKKDALNAQREFIENFNNDEEDISFASLAEKYKSYSVGRKKETSIYNQNHLIDTILIPHFADKNIHELKPNDIDKFYRAVTPHYSYAYVQQMRTVLSAILNHGINFYELRRNVTKAVKIPSIEDDEDIKYWTLEQFNYFIKTVEHPIYKAMFNILFWTGLRKGELLALRPMDIDFNQELIHVKSSWNGKQITSPKNKSSKRDIGIPTHLIQEVQRLIDYQKTVYADYRSTDYLFAIYNPEKPMAPANVNKQLKKYTEPLDLPPIRVHHFRHSHATLLINNGVSLYIVSKHLGHSDIHTTANIYGHLYPNSEKEVSQLLNRKFEGE</sequence>
<organism evidence="6 7">
    <name type="scientific">Staphylococcus pettenkoferi</name>
    <dbReference type="NCBI Taxonomy" id="170573"/>
    <lineage>
        <taxon>Bacteria</taxon>
        <taxon>Bacillati</taxon>
        <taxon>Bacillota</taxon>
        <taxon>Bacilli</taxon>
        <taxon>Bacillales</taxon>
        <taxon>Staphylococcaceae</taxon>
        <taxon>Staphylococcus</taxon>
    </lineage>
</organism>
<dbReference type="Pfam" id="PF14657">
    <property type="entry name" value="Arm-DNA-bind_4"/>
    <property type="match status" value="1"/>
</dbReference>
<dbReference type="Pfam" id="PF00589">
    <property type="entry name" value="Phage_integrase"/>
    <property type="match status" value="1"/>
</dbReference>
<dbReference type="Pfam" id="PF14659">
    <property type="entry name" value="Phage_int_SAM_3"/>
    <property type="match status" value="1"/>
</dbReference>
<dbReference type="CDD" id="cd01189">
    <property type="entry name" value="INT_ICEBs1_C_like"/>
    <property type="match status" value="1"/>
</dbReference>
<dbReference type="PROSITE" id="PS51898">
    <property type="entry name" value="TYR_RECOMBINASE"/>
    <property type="match status" value="1"/>
</dbReference>
<dbReference type="InterPro" id="IPR010998">
    <property type="entry name" value="Integrase_recombinase_N"/>
</dbReference>
<protein>
    <submittedName>
        <fullName evidence="6">Site-specific integrase</fullName>
    </submittedName>
</protein>
<keyword evidence="2" id="KW-0229">DNA integration</keyword>
<dbReference type="RefSeq" id="WP_268213407.1">
    <property type="nucleotide sequence ID" value="NZ_JANSLD010000027.1"/>
</dbReference>
<feature type="domain" description="Tyr recombinase" evidence="5">
    <location>
        <begin position="158"/>
        <end position="348"/>
    </location>
</feature>
<evidence type="ECO:0000313" key="7">
    <source>
        <dbReference type="Proteomes" id="UP001072952"/>
    </source>
</evidence>
<keyword evidence="7" id="KW-1185">Reference proteome</keyword>
<dbReference type="EMBL" id="JANSLD010000027">
    <property type="protein sequence ID" value="MCY1583297.1"/>
    <property type="molecule type" value="Genomic_DNA"/>
</dbReference>
<dbReference type="PANTHER" id="PTHR30349">
    <property type="entry name" value="PHAGE INTEGRASE-RELATED"/>
    <property type="match status" value="1"/>
</dbReference>
<dbReference type="InterPro" id="IPR002104">
    <property type="entry name" value="Integrase_catalytic"/>
</dbReference>
<evidence type="ECO:0000259" key="5">
    <source>
        <dbReference type="PROSITE" id="PS51898"/>
    </source>
</evidence>
<reference evidence="6" key="1">
    <citation type="journal article" date="2022" name="Int. J. Mol. Sci.">
        <title>Phenotypic and Genotypic Virulence Characterisation of Staphylococcus pettenkoferi Strains Isolated from Human Bloodstream and Diabetic Foot Infections.</title>
        <authorList>
            <person name="Magnan C."/>
            <person name="Ahmad-Mansour N."/>
            <person name="Pouget C."/>
            <person name="Morsli M."/>
            <person name="Huc-Brandt S."/>
            <person name="Pantel A."/>
            <person name="Dunyach-Remy C."/>
            <person name="Sotto A."/>
            <person name="Molle V."/>
            <person name="Lavigne J.-P."/>
        </authorList>
    </citation>
    <scope>NUCLEOTIDE SEQUENCE</scope>
    <source>
        <strain evidence="6">NSP012P</strain>
    </source>
</reference>
<gene>
    <name evidence="6" type="ORF">NW133_07120</name>
</gene>
<evidence type="ECO:0000256" key="3">
    <source>
        <dbReference type="ARBA" id="ARBA00023125"/>
    </source>
</evidence>
<dbReference type="Gene3D" id="1.10.150.130">
    <property type="match status" value="1"/>
</dbReference>
<comment type="caution">
    <text evidence="6">The sequence shown here is derived from an EMBL/GenBank/DDBJ whole genome shotgun (WGS) entry which is preliminary data.</text>
</comment>
<comment type="similarity">
    <text evidence="1">Belongs to the 'phage' integrase family.</text>
</comment>
<evidence type="ECO:0000256" key="4">
    <source>
        <dbReference type="ARBA" id="ARBA00023172"/>
    </source>
</evidence>
<dbReference type="InterPro" id="IPR028259">
    <property type="entry name" value="AP2-like_int_N"/>
</dbReference>
<evidence type="ECO:0000256" key="1">
    <source>
        <dbReference type="ARBA" id="ARBA00008857"/>
    </source>
</evidence>
<dbReference type="SUPFAM" id="SSF56349">
    <property type="entry name" value="DNA breaking-rejoining enzymes"/>
    <property type="match status" value="1"/>
</dbReference>
<dbReference type="InterPro" id="IPR013762">
    <property type="entry name" value="Integrase-like_cat_sf"/>
</dbReference>
<evidence type="ECO:0000256" key="2">
    <source>
        <dbReference type="ARBA" id="ARBA00022908"/>
    </source>
</evidence>
<dbReference type="InterPro" id="IPR050090">
    <property type="entry name" value="Tyrosine_recombinase_XerCD"/>
</dbReference>
<proteinExistence type="inferred from homology"/>
<dbReference type="InterPro" id="IPR004107">
    <property type="entry name" value="Integrase_SAM-like_N"/>
</dbReference>
<keyword evidence="4" id="KW-0233">DNA recombination</keyword>
<keyword evidence="3" id="KW-0238">DNA-binding</keyword>
<dbReference type="Gene3D" id="1.10.443.10">
    <property type="entry name" value="Intergrase catalytic core"/>
    <property type="match status" value="1"/>
</dbReference>
<name>A0ABT4BMX1_9STAP</name>
<dbReference type="PANTHER" id="PTHR30349:SF64">
    <property type="entry name" value="PROPHAGE INTEGRASE INTD-RELATED"/>
    <property type="match status" value="1"/>
</dbReference>
<reference evidence="6" key="2">
    <citation type="submission" date="2022-08" db="EMBL/GenBank/DDBJ databases">
        <authorList>
            <person name="Magnan C."/>
        </authorList>
    </citation>
    <scope>NUCLEOTIDE SEQUENCE</scope>
    <source>
        <strain evidence="6">NSP012P</strain>
    </source>
</reference>
<accession>A0ABT4BMX1</accession>
<dbReference type="InterPro" id="IPR011010">
    <property type="entry name" value="DNA_brk_join_enz"/>
</dbReference>
<dbReference type="Proteomes" id="UP001072952">
    <property type="component" value="Unassembled WGS sequence"/>
</dbReference>